<evidence type="ECO:0000256" key="1">
    <source>
        <dbReference type="ARBA" id="ARBA00004141"/>
    </source>
</evidence>
<feature type="transmembrane region" description="Helical" evidence="7">
    <location>
        <begin position="151"/>
        <end position="176"/>
    </location>
</feature>
<keyword evidence="10" id="KW-1185">Reference proteome</keyword>
<evidence type="ECO:0000256" key="3">
    <source>
        <dbReference type="ARBA" id="ARBA00022989"/>
    </source>
</evidence>
<dbReference type="AlphaFoldDB" id="A0A067M602"/>
<evidence type="ECO:0000313" key="9">
    <source>
        <dbReference type="EMBL" id="KDQ07282.1"/>
    </source>
</evidence>
<feature type="transmembrane region" description="Helical" evidence="7">
    <location>
        <begin position="109"/>
        <end position="131"/>
    </location>
</feature>
<dbReference type="HOGENOM" id="CLU_052841_0_0_1"/>
<evidence type="ECO:0000259" key="8">
    <source>
        <dbReference type="Pfam" id="PF20684"/>
    </source>
</evidence>
<evidence type="ECO:0000256" key="4">
    <source>
        <dbReference type="ARBA" id="ARBA00023136"/>
    </source>
</evidence>
<comment type="similarity">
    <text evidence="5">Belongs to the SAT4 family.</text>
</comment>
<feature type="region of interest" description="Disordered" evidence="6">
    <location>
        <begin position="281"/>
        <end position="314"/>
    </location>
</feature>
<dbReference type="InterPro" id="IPR049326">
    <property type="entry name" value="Rhodopsin_dom_fungi"/>
</dbReference>
<accession>A0A067M602</accession>
<feature type="transmembrane region" description="Helical" evidence="7">
    <location>
        <begin position="217"/>
        <end position="242"/>
    </location>
</feature>
<proteinExistence type="inferred from homology"/>
<protein>
    <recommendedName>
        <fullName evidence="8">Rhodopsin domain-containing protein</fullName>
    </recommendedName>
</protein>
<evidence type="ECO:0000313" key="10">
    <source>
        <dbReference type="Proteomes" id="UP000027195"/>
    </source>
</evidence>
<feature type="transmembrane region" description="Helical" evidence="7">
    <location>
        <begin position="39"/>
        <end position="61"/>
    </location>
</feature>
<organism evidence="9 10">
    <name type="scientific">Botryobasidium botryosum (strain FD-172 SS1)</name>
    <dbReference type="NCBI Taxonomy" id="930990"/>
    <lineage>
        <taxon>Eukaryota</taxon>
        <taxon>Fungi</taxon>
        <taxon>Dikarya</taxon>
        <taxon>Basidiomycota</taxon>
        <taxon>Agaricomycotina</taxon>
        <taxon>Agaricomycetes</taxon>
        <taxon>Cantharellales</taxon>
        <taxon>Botryobasidiaceae</taxon>
        <taxon>Botryobasidium</taxon>
    </lineage>
</organism>
<dbReference type="PANTHER" id="PTHR33048:SF47">
    <property type="entry name" value="INTEGRAL MEMBRANE PROTEIN-RELATED"/>
    <property type="match status" value="1"/>
</dbReference>
<feature type="transmembrane region" description="Helical" evidence="7">
    <location>
        <begin position="6"/>
        <end position="27"/>
    </location>
</feature>
<dbReference type="InParanoid" id="A0A067M602"/>
<dbReference type="Pfam" id="PF20684">
    <property type="entry name" value="Fung_rhodopsin"/>
    <property type="match status" value="1"/>
</dbReference>
<dbReference type="InterPro" id="IPR052337">
    <property type="entry name" value="SAT4-like"/>
</dbReference>
<dbReference type="Proteomes" id="UP000027195">
    <property type="component" value="Unassembled WGS sequence"/>
</dbReference>
<keyword evidence="3 7" id="KW-1133">Transmembrane helix</keyword>
<dbReference type="STRING" id="930990.A0A067M602"/>
<evidence type="ECO:0000256" key="2">
    <source>
        <dbReference type="ARBA" id="ARBA00022692"/>
    </source>
</evidence>
<dbReference type="GO" id="GO:0016020">
    <property type="term" value="C:membrane"/>
    <property type="evidence" value="ECO:0007669"/>
    <property type="project" value="UniProtKB-SubCell"/>
</dbReference>
<feature type="transmembrane region" description="Helical" evidence="7">
    <location>
        <begin position="188"/>
        <end position="211"/>
    </location>
</feature>
<feature type="non-terminal residue" evidence="9">
    <location>
        <position position="1"/>
    </location>
</feature>
<evidence type="ECO:0000256" key="7">
    <source>
        <dbReference type="SAM" id="Phobius"/>
    </source>
</evidence>
<dbReference type="PANTHER" id="PTHR33048">
    <property type="entry name" value="PTH11-LIKE INTEGRAL MEMBRANE PROTEIN (AFU_ORTHOLOGUE AFUA_5G11245)"/>
    <property type="match status" value="1"/>
</dbReference>
<dbReference type="OrthoDB" id="3264832at2759"/>
<feature type="transmembrane region" description="Helical" evidence="7">
    <location>
        <begin position="73"/>
        <end position="97"/>
    </location>
</feature>
<keyword evidence="4 7" id="KW-0472">Membrane</keyword>
<dbReference type="EMBL" id="KL198110">
    <property type="protein sequence ID" value="KDQ07282.1"/>
    <property type="molecule type" value="Genomic_DNA"/>
</dbReference>
<keyword evidence="2 7" id="KW-0812">Transmembrane</keyword>
<comment type="subcellular location">
    <subcellularLocation>
        <location evidence="1">Membrane</location>
        <topology evidence="1">Multi-pass membrane protein</topology>
    </subcellularLocation>
</comment>
<sequence>MISLDGLRLVVLFSPIVAVIVTCLRLFDRFRNRLLGHDDAWAFISMLFIVMLIVTWNLWLVCAEAPLALARVAIWYLINETFYAVIWPARISIVYCLVRVSPGMSEKRFLHIVVAIFIFFWVFLSAQLIWICEPQPSWKKSPFPDCPLGKQVAYSQLITSVFSDVLLMAWPIRMFWALKSSRGLRIRLMAIFSTSLVTSAVGLVQNLFLLMDEGPNQAVAAVVEATVGLIVCNLPIIVGAVYRLRGDSLEAAGGGWRTPNSNSIGIPHNFSIVRFGHGLSHGTGGSDASKPPTTLSDAGISAHGHSSLGTKSDSSARFTDFWTAARGGREGRADRTAAVEISVSSLRTHE</sequence>
<evidence type="ECO:0000256" key="5">
    <source>
        <dbReference type="ARBA" id="ARBA00038359"/>
    </source>
</evidence>
<feature type="domain" description="Rhodopsin" evidence="8">
    <location>
        <begin position="24"/>
        <end position="237"/>
    </location>
</feature>
<evidence type="ECO:0000256" key="6">
    <source>
        <dbReference type="SAM" id="MobiDB-lite"/>
    </source>
</evidence>
<gene>
    <name evidence="9" type="ORF">BOTBODRAFT_192496</name>
</gene>
<name>A0A067M602_BOTB1</name>
<reference evidence="10" key="1">
    <citation type="journal article" date="2014" name="Proc. Natl. Acad. Sci. U.S.A.">
        <title>Extensive sampling of basidiomycete genomes demonstrates inadequacy of the white-rot/brown-rot paradigm for wood decay fungi.</title>
        <authorList>
            <person name="Riley R."/>
            <person name="Salamov A.A."/>
            <person name="Brown D.W."/>
            <person name="Nagy L.G."/>
            <person name="Floudas D."/>
            <person name="Held B.W."/>
            <person name="Levasseur A."/>
            <person name="Lombard V."/>
            <person name="Morin E."/>
            <person name="Otillar R."/>
            <person name="Lindquist E.A."/>
            <person name="Sun H."/>
            <person name="LaButti K.M."/>
            <person name="Schmutz J."/>
            <person name="Jabbour D."/>
            <person name="Luo H."/>
            <person name="Baker S.E."/>
            <person name="Pisabarro A.G."/>
            <person name="Walton J.D."/>
            <person name="Blanchette R.A."/>
            <person name="Henrissat B."/>
            <person name="Martin F."/>
            <person name="Cullen D."/>
            <person name="Hibbett D.S."/>
            <person name="Grigoriev I.V."/>
        </authorList>
    </citation>
    <scope>NUCLEOTIDE SEQUENCE [LARGE SCALE GENOMIC DNA]</scope>
    <source>
        <strain evidence="10">FD-172 SS1</strain>
    </source>
</reference>